<feature type="compositionally biased region" description="Basic and acidic residues" evidence="2">
    <location>
        <begin position="24"/>
        <end position="44"/>
    </location>
</feature>
<comment type="similarity">
    <text evidence="1">Belongs to the CDV3 family.</text>
</comment>
<feature type="compositionally biased region" description="Polar residues" evidence="2">
    <location>
        <begin position="260"/>
        <end position="270"/>
    </location>
</feature>
<feature type="region of interest" description="Disordered" evidence="2">
    <location>
        <begin position="23"/>
        <end position="58"/>
    </location>
</feature>
<feature type="compositionally biased region" description="Acidic residues" evidence="2">
    <location>
        <begin position="45"/>
        <end position="58"/>
    </location>
</feature>
<name>A0A5K3EH55_MESCO</name>
<dbReference type="WBParaSite" id="MCU_000270-RA">
    <property type="protein sequence ID" value="MCU_000270-RA"/>
    <property type="gene ID" value="MCU_000270"/>
</dbReference>
<evidence type="ECO:0000256" key="1">
    <source>
        <dbReference type="ARBA" id="ARBA00006062"/>
    </source>
</evidence>
<accession>A0A5K3EH55</accession>
<feature type="compositionally biased region" description="Polar residues" evidence="2">
    <location>
        <begin position="183"/>
        <end position="192"/>
    </location>
</feature>
<dbReference type="InterPro" id="IPR026806">
    <property type="entry name" value="CDV3"/>
</dbReference>
<evidence type="ECO:0000256" key="2">
    <source>
        <dbReference type="SAM" id="MobiDB-lite"/>
    </source>
</evidence>
<evidence type="ECO:0000313" key="3">
    <source>
        <dbReference type="WBParaSite" id="MCU_000270-RA"/>
    </source>
</evidence>
<feature type="compositionally biased region" description="Basic and acidic residues" evidence="2">
    <location>
        <begin position="109"/>
        <end position="123"/>
    </location>
</feature>
<dbReference type="AlphaFoldDB" id="A0A5K3EH55"/>
<dbReference type="GO" id="GO:0005737">
    <property type="term" value="C:cytoplasm"/>
    <property type="evidence" value="ECO:0007669"/>
    <property type="project" value="TreeGrafter"/>
</dbReference>
<dbReference type="PANTHER" id="PTHR16284:SF13">
    <property type="entry name" value="PROTEIN CDV3 HOMOLOG"/>
    <property type="match status" value="1"/>
</dbReference>
<organism evidence="3">
    <name type="scientific">Mesocestoides corti</name>
    <name type="common">Flatworm</name>
    <dbReference type="NCBI Taxonomy" id="53468"/>
    <lineage>
        <taxon>Eukaryota</taxon>
        <taxon>Metazoa</taxon>
        <taxon>Spiralia</taxon>
        <taxon>Lophotrochozoa</taxon>
        <taxon>Platyhelminthes</taxon>
        <taxon>Cestoda</taxon>
        <taxon>Eucestoda</taxon>
        <taxon>Cyclophyllidea</taxon>
        <taxon>Mesocestoididae</taxon>
        <taxon>Mesocestoides</taxon>
    </lineage>
</organism>
<dbReference type="PANTHER" id="PTHR16284">
    <property type="entry name" value="PROTEIN CDV3 HOMOLOG"/>
    <property type="match status" value="1"/>
</dbReference>
<protein>
    <submittedName>
        <fullName evidence="3">Protein CDV3 homolog</fullName>
    </submittedName>
</protein>
<sequence>MSLDDFFNKKSKKKSKKTINAQELFEKITDGPQRQKYEAEKNSDDVVDPQAEDTGEWEPIVNDDIELDFSNMRINDLSTAKNEEEQAVNENISAVNKSDDSKVVWGGKAKTEEPEAKEEKPSEPVKSGVYIPVNLRPGGAALSALSKPRPNLDSVEEFPTLDFAAQAKAKKPVVSEKQEDSWTEVSKSSSGHRMNEPASIGSSSAAFTNFRRDDAPPTKYAAPGFREYGPRYARDASPSRPSPSQRSGGWVRGEHVRSKQPPTVEQVSADKNNRWSRGATNSSEASKHHGILHQRDILSFTQENRYAQLDNA</sequence>
<feature type="region of interest" description="Disordered" evidence="2">
    <location>
        <begin position="103"/>
        <end position="130"/>
    </location>
</feature>
<feature type="region of interest" description="Disordered" evidence="2">
    <location>
        <begin position="165"/>
        <end position="292"/>
    </location>
</feature>
<reference evidence="3" key="1">
    <citation type="submission" date="2019-11" db="UniProtKB">
        <authorList>
            <consortium name="WormBaseParasite"/>
        </authorList>
    </citation>
    <scope>IDENTIFICATION</scope>
</reference>
<feature type="compositionally biased region" description="Low complexity" evidence="2">
    <location>
        <begin position="235"/>
        <end position="247"/>
    </location>
</feature>
<proteinExistence type="inferred from homology"/>